<name>A0A6G0YAG4_APHCR</name>
<sequence>MNKILGTFTRALQNRRTAFLLFRTTSVNQENHFRSMSTVRTPPVTPVLIGTPISKEEFGNFMAVFPDIVKDLTDNGVKLDVPDVTKWFENVLQYNVPGGKNNRGLTLVQSFKTLSSPSVLTDENLKLSYILGWCVEIVPTHCSGGGKIVSGLILTPPPPPPPPLPLQCLQAYQLVLDDVMDNAITRRGRLCWYRQKDIGLIAVNDALLLEQAIYQLFKKYFKDKPYYKHILELFNDVKMKSAMGQCLDMLIAKSFKHKKLEKYTMDNYTAIVKYKTAYYSFFLPVCLAMHMTNTNDQDIFRRSKAILLEMGQLFQVQDDFLDCYGDPEVTGKIGTDIEDGKCSWLAVVALQKTNSEQKKIMEDNYGINNPANVAVIKDLYEQLKLPNAFQLYEEDIYKLINTRIQNLSQGLLQDMFFKFLEKIYKRTF</sequence>
<protein>
    <recommendedName>
        <fullName evidence="6">Farnesyl pyrophosphate synthase</fullName>
    </recommendedName>
</protein>
<dbReference type="InterPro" id="IPR039702">
    <property type="entry name" value="FPS1-like"/>
</dbReference>
<dbReference type="GO" id="GO:0004337">
    <property type="term" value="F:(2E,6E)-farnesyl diphosphate synthase activity"/>
    <property type="evidence" value="ECO:0007669"/>
    <property type="project" value="TreeGrafter"/>
</dbReference>
<dbReference type="Proteomes" id="UP000478052">
    <property type="component" value="Unassembled WGS sequence"/>
</dbReference>
<dbReference type="GO" id="GO:0005737">
    <property type="term" value="C:cytoplasm"/>
    <property type="evidence" value="ECO:0007669"/>
    <property type="project" value="TreeGrafter"/>
</dbReference>
<reference evidence="8 9" key="1">
    <citation type="submission" date="2019-08" db="EMBL/GenBank/DDBJ databases">
        <title>Whole genome of Aphis craccivora.</title>
        <authorList>
            <person name="Voronova N.V."/>
            <person name="Shulinski R.S."/>
            <person name="Bandarenka Y.V."/>
            <person name="Zhorov D.G."/>
            <person name="Warner D."/>
        </authorList>
    </citation>
    <scope>NUCLEOTIDE SEQUENCE [LARGE SCALE GENOMIC DNA]</scope>
    <source>
        <strain evidence="8">180601</strain>
        <tissue evidence="8">Whole Body</tissue>
    </source>
</reference>
<dbReference type="SFLD" id="SFLDS00005">
    <property type="entry name" value="Isoprenoid_Synthase_Type_I"/>
    <property type="match status" value="1"/>
</dbReference>
<comment type="pathway">
    <text evidence="5">Pheromone biosynthesis.</text>
</comment>
<dbReference type="PANTHER" id="PTHR11525:SF0">
    <property type="entry name" value="FARNESYL PYROPHOSPHATE SYNTHASE"/>
    <property type="match status" value="1"/>
</dbReference>
<evidence type="ECO:0000256" key="6">
    <source>
        <dbReference type="ARBA" id="ARBA00034546"/>
    </source>
</evidence>
<accession>A0A6G0YAG4</accession>
<evidence type="ECO:0000256" key="3">
    <source>
        <dbReference type="ARBA" id="ARBA00022723"/>
    </source>
</evidence>
<keyword evidence="3" id="KW-0479">Metal-binding</keyword>
<dbReference type="InterPro" id="IPR033749">
    <property type="entry name" value="Polyprenyl_synt_CS"/>
</dbReference>
<comment type="caution">
    <text evidence="8">The sequence shown here is derived from an EMBL/GenBank/DDBJ whole genome shotgun (WGS) entry which is preliminary data.</text>
</comment>
<dbReference type="InterPro" id="IPR008949">
    <property type="entry name" value="Isoprenoid_synthase_dom_sf"/>
</dbReference>
<dbReference type="AlphaFoldDB" id="A0A6G0YAG4"/>
<dbReference type="Pfam" id="PF00348">
    <property type="entry name" value="polyprenyl_synt"/>
    <property type="match status" value="1"/>
</dbReference>
<gene>
    <name evidence="8" type="ORF">FWK35_00019097</name>
</gene>
<dbReference type="SUPFAM" id="SSF48576">
    <property type="entry name" value="Terpenoid synthases"/>
    <property type="match status" value="2"/>
</dbReference>
<evidence type="ECO:0000256" key="4">
    <source>
        <dbReference type="ARBA" id="ARBA00022842"/>
    </source>
</evidence>
<dbReference type="EMBL" id="VUJU01005200">
    <property type="protein sequence ID" value="KAF0751961.1"/>
    <property type="molecule type" value="Genomic_DNA"/>
</dbReference>
<dbReference type="GO" id="GO:0045337">
    <property type="term" value="P:farnesyl diphosphate biosynthetic process"/>
    <property type="evidence" value="ECO:0007669"/>
    <property type="project" value="TreeGrafter"/>
</dbReference>
<evidence type="ECO:0000313" key="9">
    <source>
        <dbReference type="Proteomes" id="UP000478052"/>
    </source>
</evidence>
<dbReference type="InterPro" id="IPR000092">
    <property type="entry name" value="Polyprenyl_synt"/>
</dbReference>
<dbReference type="PROSITE" id="PS00723">
    <property type="entry name" value="POLYPRENYL_SYNTHASE_1"/>
    <property type="match status" value="1"/>
</dbReference>
<evidence type="ECO:0000256" key="2">
    <source>
        <dbReference type="ARBA" id="ARBA00022679"/>
    </source>
</evidence>
<dbReference type="GO" id="GO:0042811">
    <property type="term" value="P:pheromone biosynthetic process"/>
    <property type="evidence" value="ECO:0007669"/>
    <property type="project" value="UniProtKB-ARBA"/>
</dbReference>
<keyword evidence="9" id="KW-1185">Reference proteome</keyword>
<dbReference type="GO" id="GO:0046872">
    <property type="term" value="F:metal ion binding"/>
    <property type="evidence" value="ECO:0007669"/>
    <property type="project" value="UniProtKB-KW"/>
</dbReference>
<dbReference type="PROSITE" id="PS00444">
    <property type="entry name" value="POLYPRENYL_SYNTHASE_2"/>
    <property type="match status" value="1"/>
</dbReference>
<proteinExistence type="inferred from homology"/>
<evidence type="ECO:0000256" key="1">
    <source>
        <dbReference type="ARBA" id="ARBA00001946"/>
    </source>
</evidence>
<evidence type="ECO:0000256" key="5">
    <source>
        <dbReference type="ARBA" id="ARBA00033740"/>
    </source>
</evidence>
<dbReference type="OrthoDB" id="10257492at2759"/>
<comment type="cofactor">
    <cofactor evidence="1">
        <name>Mg(2+)</name>
        <dbReference type="ChEBI" id="CHEBI:18420"/>
    </cofactor>
</comment>
<evidence type="ECO:0000313" key="8">
    <source>
        <dbReference type="EMBL" id="KAF0751961.1"/>
    </source>
</evidence>
<dbReference type="PANTHER" id="PTHR11525">
    <property type="entry name" value="FARNESYL-PYROPHOSPHATE SYNTHETASE"/>
    <property type="match status" value="1"/>
</dbReference>
<organism evidence="8 9">
    <name type="scientific">Aphis craccivora</name>
    <name type="common">Cowpea aphid</name>
    <dbReference type="NCBI Taxonomy" id="307492"/>
    <lineage>
        <taxon>Eukaryota</taxon>
        <taxon>Metazoa</taxon>
        <taxon>Ecdysozoa</taxon>
        <taxon>Arthropoda</taxon>
        <taxon>Hexapoda</taxon>
        <taxon>Insecta</taxon>
        <taxon>Pterygota</taxon>
        <taxon>Neoptera</taxon>
        <taxon>Paraneoptera</taxon>
        <taxon>Hemiptera</taxon>
        <taxon>Sternorrhyncha</taxon>
        <taxon>Aphidomorpha</taxon>
        <taxon>Aphidoidea</taxon>
        <taxon>Aphididae</taxon>
        <taxon>Aphidini</taxon>
        <taxon>Aphis</taxon>
        <taxon>Aphis</taxon>
    </lineage>
</organism>
<comment type="similarity">
    <text evidence="7">Belongs to the FPP/GGPP synthase family.</text>
</comment>
<keyword evidence="2 7" id="KW-0808">Transferase</keyword>
<dbReference type="Gene3D" id="1.10.600.10">
    <property type="entry name" value="Farnesyl Diphosphate Synthase"/>
    <property type="match status" value="1"/>
</dbReference>
<keyword evidence="4" id="KW-0460">Magnesium</keyword>
<dbReference type="GO" id="GO:0004161">
    <property type="term" value="F:dimethylallyltranstransferase activity"/>
    <property type="evidence" value="ECO:0007669"/>
    <property type="project" value="TreeGrafter"/>
</dbReference>
<evidence type="ECO:0000256" key="7">
    <source>
        <dbReference type="RuleBase" id="RU004466"/>
    </source>
</evidence>
<dbReference type="CDD" id="cd00685">
    <property type="entry name" value="Trans_IPPS_HT"/>
    <property type="match status" value="1"/>
</dbReference>